<dbReference type="GeneID" id="29638763"/>
<dbReference type="Gene3D" id="1.10.357.10">
    <property type="entry name" value="Tetracycline Repressor, domain 2"/>
    <property type="match status" value="1"/>
</dbReference>
<dbReference type="InterPro" id="IPR009057">
    <property type="entry name" value="Homeodomain-like_sf"/>
</dbReference>
<sequence length="172" mass="20295">MNKKSLKTQHQIENALFSLLKNHPYDSLSISQITKHAGVSRMAFYRNYEQKDQILITFLRSQYQNFIDDLSMHKLTDFKDQLAVYFKFFKDHPDLMKLFLNAGLEGELLNQQTKFLKELINYSHPNLKLPSYAISYQSGGIYMLLVWWVGHDYQKPVNELLSYIESHIVLNN</sequence>
<dbReference type="PROSITE" id="PS50977">
    <property type="entry name" value="HTH_TETR_2"/>
    <property type="match status" value="1"/>
</dbReference>
<dbReference type="PANTHER" id="PTHR43479:SF11">
    <property type="entry name" value="ACREF_ENVCD OPERON REPRESSOR-RELATED"/>
    <property type="match status" value="1"/>
</dbReference>
<evidence type="ECO:0000256" key="1">
    <source>
        <dbReference type="ARBA" id="ARBA00023125"/>
    </source>
</evidence>
<dbReference type="Proteomes" id="UP000000664">
    <property type="component" value="Chromosome"/>
</dbReference>
<evidence type="ECO:0000313" key="5">
    <source>
        <dbReference type="Proteomes" id="UP000000664"/>
    </source>
</evidence>
<dbReference type="RefSeq" id="WP_003647670.1">
    <property type="nucleotide sequence ID" value="NC_008530.1"/>
</dbReference>
<dbReference type="SUPFAM" id="SSF46689">
    <property type="entry name" value="Homeodomain-like"/>
    <property type="match status" value="1"/>
</dbReference>
<feature type="domain" description="HTH tetR-type" evidence="3">
    <location>
        <begin position="6"/>
        <end position="66"/>
    </location>
</feature>
<dbReference type="KEGG" id="lga:LGAS_0483"/>
<protein>
    <submittedName>
        <fullName evidence="4">Transcriptional regulator</fullName>
    </submittedName>
</protein>
<dbReference type="AlphaFoldDB" id="A0A806A560"/>
<keyword evidence="1 2" id="KW-0238">DNA-binding</keyword>
<dbReference type="PANTHER" id="PTHR43479">
    <property type="entry name" value="ACREF/ENVCD OPERON REPRESSOR-RELATED"/>
    <property type="match status" value="1"/>
</dbReference>
<feature type="DNA-binding region" description="H-T-H motif" evidence="2">
    <location>
        <begin position="29"/>
        <end position="48"/>
    </location>
</feature>
<evidence type="ECO:0000259" key="3">
    <source>
        <dbReference type="PROSITE" id="PS50977"/>
    </source>
</evidence>
<evidence type="ECO:0000313" key="4">
    <source>
        <dbReference type="EMBL" id="ABJ59881.1"/>
    </source>
</evidence>
<dbReference type="EMBL" id="CP000413">
    <property type="protein sequence ID" value="ABJ59881.1"/>
    <property type="molecule type" value="Genomic_DNA"/>
</dbReference>
<dbReference type="InterPro" id="IPR001647">
    <property type="entry name" value="HTH_TetR"/>
</dbReference>
<name>A0A806A560_LACGA</name>
<organism evidence="4 5">
    <name type="scientific">Lactobacillus gasseri (strain ATCC 33323 / DSM 20243 / BCRC 14619 / CIP 102991 / JCM 1131 / KCTC 3163 / NCIMB 11718 / NCTC 13722 / AM63)</name>
    <dbReference type="NCBI Taxonomy" id="324831"/>
    <lineage>
        <taxon>Bacteria</taxon>
        <taxon>Bacillati</taxon>
        <taxon>Bacillota</taxon>
        <taxon>Bacilli</taxon>
        <taxon>Lactobacillales</taxon>
        <taxon>Lactobacillaceae</taxon>
        <taxon>Lactobacillus</taxon>
    </lineage>
</organism>
<evidence type="ECO:0000256" key="2">
    <source>
        <dbReference type="PROSITE-ProRule" id="PRU00335"/>
    </source>
</evidence>
<dbReference type="GO" id="GO:0003677">
    <property type="term" value="F:DNA binding"/>
    <property type="evidence" value="ECO:0007669"/>
    <property type="project" value="UniProtKB-UniRule"/>
</dbReference>
<dbReference type="Pfam" id="PF00440">
    <property type="entry name" value="TetR_N"/>
    <property type="match status" value="1"/>
</dbReference>
<dbReference type="InterPro" id="IPR050624">
    <property type="entry name" value="HTH-type_Tx_Regulator"/>
</dbReference>
<reference evidence="4 5" key="1">
    <citation type="journal article" date="2006" name="Proc. Natl. Acad. Sci. U.S.A.">
        <title>Comparative genomics of the lactic acid bacteria.</title>
        <authorList>
            <person name="Makarova K."/>
            <person name="Slesarev A."/>
            <person name="Wolf Y."/>
            <person name="Sorokin A."/>
            <person name="Mirkin B."/>
            <person name="Koonin E."/>
            <person name="Pavlov A."/>
            <person name="Pavlova N."/>
            <person name="Karamychev V."/>
            <person name="Polouchine N."/>
            <person name="Shakhova V."/>
            <person name="Grigoriev I."/>
            <person name="Lou Y."/>
            <person name="Rohksar D."/>
            <person name="Lucas S."/>
            <person name="Huang K."/>
            <person name="Goodstein D.M."/>
            <person name="Hawkins T."/>
            <person name="Plengvidhya V."/>
            <person name="Welker D."/>
            <person name="Hughes J."/>
            <person name="Goh Y."/>
            <person name="Benson A."/>
            <person name="Baldwin K."/>
            <person name="Lee J.H."/>
            <person name="Diaz-Muniz I."/>
            <person name="Dosti B."/>
            <person name="Smeianov V."/>
            <person name="Wechter W."/>
            <person name="Barabote R."/>
            <person name="Lorca G."/>
            <person name="Altermann E."/>
            <person name="Barrangou R."/>
            <person name="Ganesan B."/>
            <person name="Xie Y."/>
            <person name="Rawsthorne H."/>
            <person name="Tamir D."/>
            <person name="Parker C."/>
            <person name="Breidt F."/>
            <person name="Broadbent J."/>
            <person name="Hutkins R."/>
            <person name="O'Sullivan D."/>
            <person name="Steele J."/>
            <person name="Unlu G."/>
            <person name="Saier M."/>
            <person name="Klaenhammer T."/>
            <person name="Richardson P."/>
            <person name="Kozyavkin S."/>
            <person name="Weimer B."/>
            <person name="Mills D."/>
        </authorList>
    </citation>
    <scope>NUCLEOTIDE SEQUENCE [LARGE SCALE GENOMIC DNA]</scope>
    <source>
        <strain evidence="5">ATCC 33323 / DSM 20243 / BCRC 14619 / CIP 102991 / JCM 1131 / KCTC 3163 / NCIMB 11718 / NCTC 13722 / AM63</strain>
    </source>
</reference>
<accession>A0A806A560</accession>
<proteinExistence type="predicted"/>
<gene>
    <name evidence="4" type="ordered locus">LGAS_0483</name>
</gene>